<comment type="caution">
    <text evidence="4">The sequence shown here is derived from an EMBL/GenBank/DDBJ whole genome shotgun (WGS) entry which is preliminary data.</text>
</comment>
<organism evidence="4 5">
    <name type="scientific">Novosphingobium kunmingense</name>
    <dbReference type="NCBI Taxonomy" id="1211806"/>
    <lineage>
        <taxon>Bacteria</taxon>
        <taxon>Pseudomonadati</taxon>
        <taxon>Pseudomonadota</taxon>
        <taxon>Alphaproteobacteria</taxon>
        <taxon>Sphingomonadales</taxon>
        <taxon>Sphingomonadaceae</taxon>
        <taxon>Novosphingobium</taxon>
    </lineage>
</organism>
<name>A0A2N0H737_9SPHN</name>
<dbReference type="EMBL" id="PHUF01000004">
    <property type="protein sequence ID" value="PKB14751.1"/>
    <property type="molecule type" value="Genomic_DNA"/>
</dbReference>
<evidence type="ECO:0000313" key="5">
    <source>
        <dbReference type="Proteomes" id="UP000232587"/>
    </source>
</evidence>
<dbReference type="InterPro" id="IPR016032">
    <property type="entry name" value="Sig_transdc_resp-reg_C-effctor"/>
</dbReference>
<dbReference type="GO" id="GO:0006355">
    <property type="term" value="P:regulation of DNA-templated transcription"/>
    <property type="evidence" value="ECO:0007669"/>
    <property type="project" value="InterPro"/>
</dbReference>
<dbReference type="SUPFAM" id="SSF46894">
    <property type="entry name" value="C-terminal effector domain of the bipartite response regulators"/>
    <property type="match status" value="1"/>
</dbReference>
<dbReference type="AlphaFoldDB" id="A0A2N0H737"/>
<dbReference type="Gene3D" id="1.10.10.10">
    <property type="entry name" value="Winged helix-like DNA-binding domain superfamily/Winged helix DNA-binding domain"/>
    <property type="match status" value="1"/>
</dbReference>
<keyword evidence="5" id="KW-1185">Reference proteome</keyword>
<evidence type="ECO:0000313" key="4">
    <source>
        <dbReference type="EMBL" id="PKB14751.1"/>
    </source>
</evidence>
<dbReference type="Proteomes" id="UP000232587">
    <property type="component" value="Unassembled WGS sequence"/>
</dbReference>
<dbReference type="Pfam" id="PF00486">
    <property type="entry name" value="Trans_reg_C"/>
    <property type="match status" value="1"/>
</dbReference>
<dbReference type="InterPro" id="IPR036388">
    <property type="entry name" value="WH-like_DNA-bd_sf"/>
</dbReference>
<dbReference type="CDD" id="cd00383">
    <property type="entry name" value="trans_reg_C"/>
    <property type="match status" value="1"/>
</dbReference>
<dbReference type="InterPro" id="IPR001867">
    <property type="entry name" value="OmpR/PhoB-type_DNA-bd"/>
</dbReference>
<dbReference type="OrthoDB" id="7595335at2"/>
<sequence>MRNFCWIAAGAIPAALDLRRLGWRLRPALPQPGQDNPCPILALPHDLPFHRWLALTRGRLAPRPLTLVLGIDDPLERARLLRLGFGEALGWALSLEELEVRAEQVLERAQALNRRRRAGALTLDLVMREGFVADRPLRLFPREFALLWRLSEVPGFGVAQDVLLRDVWGLSFRPETNSLAVHVSRLRAKLRLAGMEGLVETLADGGYRLAVTVMPRDFTLDGTTRLGKERLRQDI</sequence>
<dbReference type="GO" id="GO:0003677">
    <property type="term" value="F:DNA binding"/>
    <property type="evidence" value="ECO:0007669"/>
    <property type="project" value="UniProtKB-UniRule"/>
</dbReference>
<feature type="DNA-binding region" description="OmpR/PhoB-type" evidence="2">
    <location>
        <begin position="113"/>
        <end position="211"/>
    </location>
</feature>
<keyword evidence="1 2" id="KW-0238">DNA-binding</keyword>
<evidence type="ECO:0000256" key="2">
    <source>
        <dbReference type="PROSITE-ProRule" id="PRU01091"/>
    </source>
</evidence>
<dbReference type="RefSeq" id="WP_100867547.1">
    <property type="nucleotide sequence ID" value="NZ_PHUF01000004.1"/>
</dbReference>
<dbReference type="SMART" id="SM00862">
    <property type="entry name" value="Trans_reg_C"/>
    <property type="match status" value="1"/>
</dbReference>
<dbReference type="PROSITE" id="PS51755">
    <property type="entry name" value="OMPR_PHOB"/>
    <property type="match status" value="1"/>
</dbReference>
<proteinExistence type="predicted"/>
<reference evidence="4 5" key="1">
    <citation type="submission" date="2017-11" db="EMBL/GenBank/DDBJ databases">
        <title>Genomic Encyclopedia of Type Strains, Phase III (KMG-III): the genomes of soil and plant-associated and newly described type strains.</title>
        <authorList>
            <person name="Whitman W."/>
        </authorList>
    </citation>
    <scope>NUCLEOTIDE SEQUENCE [LARGE SCALE GENOMIC DNA]</scope>
    <source>
        <strain evidence="4 5">CGMCC 1.12274</strain>
    </source>
</reference>
<protein>
    <submittedName>
        <fullName evidence="4">DNA-binding response OmpR family regulator</fullName>
    </submittedName>
</protein>
<evidence type="ECO:0000256" key="1">
    <source>
        <dbReference type="ARBA" id="ARBA00023125"/>
    </source>
</evidence>
<dbReference type="GO" id="GO:0000160">
    <property type="term" value="P:phosphorelay signal transduction system"/>
    <property type="evidence" value="ECO:0007669"/>
    <property type="project" value="InterPro"/>
</dbReference>
<accession>A0A2N0H737</accession>
<gene>
    <name evidence="4" type="ORF">B0I00_2351</name>
</gene>
<feature type="domain" description="OmpR/PhoB-type" evidence="3">
    <location>
        <begin position="113"/>
        <end position="211"/>
    </location>
</feature>
<evidence type="ECO:0000259" key="3">
    <source>
        <dbReference type="PROSITE" id="PS51755"/>
    </source>
</evidence>